<dbReference type="AlphaFoldDB" id="A0A397W5Z2"/>
<evidence type="ECO:0000313" key="1">
    <source>
        <dbReference type="EMBL" id="RIB30145.1"/>
    </source>
</evidence>
<comment type="caution">
    <text evidence="1">The sequence shown here is derived from an EMBL/GenBank/DDBJ whole genome shotgun (WGS) entry which is preliminary data.</text>
</comment>
<keyword evidence="2" id="KW-1185">Reference proteome</keyword>
<sequence>MSRFLDKEKMSRFLDKVELNRNVSSILKDYKSEFEEFLKNERAGLKCLTEDGIDKLLTDPNSGFEPGFKGELYEYYIFNLLKRNEIPVLKNASVFRYVTRWNGNGIYFSDGNMDLHGRYKGAFSFFIHCKFRVNNNSLSKEDIEKFLKTAQNNPHFVDTKYQF</sequence>
<name>A0A397W5Z2_9GLOM</name>
<evidence type="ECO:0000313" key="2">
    <source>
        <dbReference type="Proteomes" id="UP000266673"/>
    </source>
</evidence>
<gene>
    <name evidence="1" type="ORF">C2G38_2027101</name>
</gene>
<dbReference type="OrthoDB" id="2414321at2759"/>
<dbReference type="EMBL" id="QKWP01000020">
    <property type="protein sequence ID" value="RIB30145.1"/>
    <property type="molecule type" value="Genomic_DNA"/>
</dbReference>
<reference evidence="1 2" key="1">
    <citation type="submission" date="2018-06" db="EMBL/GenBank/DDBJ databases">
        <title>Comparative genomics reveals the genomic features of Rhizophagus irregularis, R. cerebriforme, R. diaphanum and Gigaspora rosea, and their symbiotic lifestyle signature.</title>
        <authorList>
            <person name="Morin E."/>
            <person name="San Clemente H."/>
            <person name="Chen E.C.H."/>
            <person name="De La Providencia I."/>
            <person name="Hainaut M."/>
            <person name="Kuo A."/>
            <person name="Kohler A."/>
            <person name="Murat C."/>
            <person name="Tang N."/>
            <person name="Roy S."/>
            <person name="Loubradou J."/>
            <person name="Henrissat B."/>
            <person name="Grigoriev I.V."/>
            <person name="Corradi N."/>
            <person name="Roux C."/>
            <person name="Martin F.M."/>
        </authorList>
    </citation>
    <scope>NUCLEOTIDE SEQUENCE [LARGE SCALE GENOMIC DNA]</scope>
    <source>
        <strain evidence="1 2">DAOM 194757</strain>
    </source>
</reference>
<dbReference type="Proteomes" id="UP000266673">
    <property type="component" value="Unassembled WGS sequence"/>
</dbReference>
<proteinExistence type="predicted"/>
<organism evidence="1 2">
    <name type="scientific">Gigaspora rosea</name>
    <dbReference type="NCBI Taxonomy" id="44941"/>
    <lineage>
        <taxon>Eukaryota</taxon>
        <taxon>Fungi</taxon>
        <taxon>Fungi incertae sedis</taxon>
        <taxon>Mucoromycota</taxon>
        <taxon>Glomeromycotina</taxon>
        <taxon>Glomeromycetes</taxon>
        <taxon>Diversisporales</taxon>
        <taxon>Gigasporaceae</taxon>
        <taxon>Gigaspora</taxon>
    </lineage>
</organism>
<accession>A0A397W5Z2</accession>
<protein>
    <submittedName>
        <fullName evidence="1">Uncharacterized protein</fullName>
    </submittedName>
</protein>